<dbReference type="STRING" id="1605367.AFM12_06185"/>
<protein>
    <recommendedName>
        <fullName evidence="4">Tetratricopeptide repeat-like domain-containing protein</fullName>
    </recommendedName>
</protein>
<dbReference type="RefSeq" id="WP_055145386.1">
    <property type="nucleotide sequence ID" value="NZ_JXSZ01000006.1"/>
</dbReference>
<name>A0A0P7BU69_9BACT</name>
<feature type="transmembrane region" description="Helical" evidence="1">
    <location>
        <begin position="80"/>
        <end position="97"/>
    </location>
</feature>
<dbReference type="AlphaFoldDB" id="A0A0P7BU69"/>
<accession>A0A0P7BU69</accession>
<keyword evidence="1" id="KW-1133">Transmembrane helix</keyword>
<evidence type="ECO:0000313" key="2">
    <source>
        <dbReference type="EMBL" id="KPM48246.1"/>
    </source>
</evidence>
<dbReference type="InterPro" id="IPR011990">
    <property type="entry name" value="TPR-like_helical_dom_sf"/>
</dbReference>
<reference evidence="2 3" key="1">
    <citation type="submission" date="2015-07" db="EMBL/GenBank/DDBJ databases">
        <title>The draft genome sequence of Leadbetterella sp. JN14-9.</title>
        <authorList>
            <person name="Liu Y."/>
            <person name="Du J."/>
            <person name="Shao Z."/>
        </authorList>
    </citation>
    <scope>NUCLEOTIDE SEQUENCE [LARGE SCALE GENOMIC DNA]</scope>
    <source>
        <strain evidence="2 3">JN14-9</strain>
    </source>
</reference>
<evidence type="ECO:0000256" key="1">
    <source>
        <dbReference type="SAM" id="Phobius"/>
    </source>
</evidence>
<sequence>MENLEKIEQYLDGEMNQEEIKAFEKEMGENADLAEEVSLMRLTRDAIKSAGIREIVTSHQQEYLSQRKPAARQISFNTRIIRIAASILVIFSFWGFYQIAQTNSESLRADYGISYRQPVLRSTEAEQKAFREQYKKGNFGQLLKDISTIKNPTAEQYFLTAMAAYELKDFNQSITLLKEASDVDSREIYENEISYYTGLSLIGQEKYKEAYDHLKAVKEDTENPYSKSISNGFLLKLRYLAFTKGD</sequence>
<evidence type="ECO:0008006" key="4">
    <source>
        <dbReference type="Google" id="ProtNLM"/>
    </source>
</evidence>
<keyword evidence="3" id="KW-1185">Reference proteome</keyword>
<organism evidence="2 3">
    <name type="scientific">Jiulongibacter sediminis</name>
    <dbReference type="NCBI Taxonomy" id="1605367"/>
    <lineage>
        <taxon>Bacteria</taxon>
        <taxon>Pseudomonadati</taxon>
        <taxon>Bacteroidota</taxon>
        <taxon>Cytophagia</taxon>
        <taxon>Cytophagales</taxon>
        <taxon>Leadbetterellaceae</taxon>
        <taxon>Jiulongibacter</taxon>
    </lineage>
</organism>
<proteinExistence type="predicted"/>
<dbReference type="EMBL" id="LGTQ01000006">
    <property type="protein sequence ID" value="KPM48246.1"/>
    <property type="molecule type" value="Genomic_DNA"/>
</dbReference>
<evidence type="ECO:0000313" key="3">
    <source>
        <dbReference type="Proteomes" id="UP000050454"/>
    </source>
</evidence>
<dbReference type="Proteomes" id="UP000050454">
    <property type="component" value="Unassembled WGS sequence"/>
</dbReference>
<dbReference type="SUPFAM" id="SSF48452">
    <property type="entry name" value="TPR-like"/>
    <property type="match status" value="1"/>
</dbReference>
<comment type="caution">
    <text evidence="2">The sequence shown here is derived from an EMBL/GenBank/DDBJ whole genome shotgun (WGS) entry which is preliminary data.</text>
</comment>
<dbReference type="Gene3D" id="1.25.40.10">
    <property type="entry name" value="Tetratricopeptide repeat domain"/>
    <property type="match status" value="1"/>
</dbReference>
<keyword evidence="1" id="KW-0472">Membrane</keyword>
<keyword evidence="1" id="KW-0812">Transmembrane</keyword>
<gene>
    <name evidence="2" type="ORF">AFM12_06185</name>
</gene>
<dbReference type="OrthoDB" id="705099at2"/>